<evidence type="ECO:0000259" key="3">
    <source>
        <dbReference type="SMART" id="SM00382"/>
    </source>
</evidence>
<dbReference type="GO" id="GO:0006508">
    <property type="term" value="P:proteolysis"/>
    <property type="evidence" value="ECO:0007669"/>
    <property type="project" value="UniProtKB-KW"/>
</dbReference>
<dbReference type="PANTHER" id="PTHR11638:SF18">
    <property type="entry name" value="HEAT SHOCK PROTEIN 104"/>
    <property type="match status" value="1"/>
</dbReference>
<organism evidence="4 5">
    <name type="scientific">Candidatus Scatousia excrementigallinarum</name>
    <dbReference type="NCBI Taxonomy" id="2840935"/>
    <lineage>
        <taxon>Bacteria</taxon>
        <taxon>Candidatus Scatousia</taxon>
    </lineage>
</organism>
<dbReference type="Proteomes" id="UP000823928">
    <property type="component" value="Unassembled WGS sequence"/>
</dbReference>
<dbReference type="Pfam" id="PF07724">
    <property type="entry name" value="AAA_2"/>
    <property type="match status" value="1"/>
</dbReference>
<dbReference type="InterPro" id="IPR003959">
    <property type="entry name" value="ATPase_AAA_core"/>
</dbReference>
<dbReference type="InterPro" id="IPR027417">
    <property type="entry name" value="P-loop_NTPase"/>
</dbReference>
<evidence type="ECO:0000256" key="1">
    <source>
        <dbReference type="ARBA" id="ARBA00022741"/>
    </source>
</evidence>
<evidence type="ECO:0000256" key="2">
    <source>
        <dbReference type="ARBA" id="ARBA00022840"/>
    </source>
</evidence>
<dbReference type="GO" id="GO:0005524">
    <property type="term" value="F:ATP binding"/>
    <property type="evidence" value="ECO:0007669"/>
    <property type="project" value="UniProtKB-KW"/>
</dbReference>
<keyword evidence="4" id="KW-0378">Hydrolase</keyword>
<evidence type="ECO:0000313" key="5">
    <source>
        <dbReference type="Proteomes" id="UP000823928"/>
    </source>
</evidence>
<dbReference type="GO" id="GO:0034605">
    <property type="term" value="P:cellular response to heat"/>
    <property type="evidence" value="ECO:0007669"/>
    <property type="project" value="TreeGrafter"/>
</dbReference>
<dbReference type="EMBL" id="DVIU01000270">
    <property type="protein sequence ID" value="HIS37544.1"/>
    <property type="molecule type" value="Genomic_DNA"/>
</dbReference>
<keyword evidence="2 4" id="KW-0067">ATP-binding</keyword>
<dbReference type="PRINTS" id="PR00300">
    <property type="entry name" value="CLPPROTEASEA"/>
</dbReference>
<feature type="domain" description="AAA+ ATPase" evidence="3">
    <location>
        <begin position="168"/>
        <end position="318"/>
    </location>
</feature>
<dbReference type="AlphaFoldDB" id="A0A9D1F1L5"/>
<evidence type="ECO:0000313" key="4">
    <source>
        <dbReference type="EMBL" id="HIS37544.1"/>
    </source>
</evidence>
<sequence>MKQFAEGSIVKFNNLFEHVIHSVGRRTVFRVAFPDGGRAKLRFESSDGRRVMASLVAEADCSLPEYNGNCNLFHDLLTNSCPTFTSAECMKEYFSQARAEYVRKNNEATVSSLESTEAAHVRIAHRGKEIDPAWLSAKIKQCIVGQDEQVDEIVSSICSHAKKRHPRKPKVIMAVGPTGVGKTQVCRVIAELLQEKFGKEQVPFIIVKGNEMGEKYRISQLVGSPAGYVGHDEASIMEPIKNSEFAIILLDEFEKADPAIHTLVMDWMDNGRITFSRIEDGEVSAEYDCAASIFILTSNIPITDGVSASMRFELRYDEVEPAANFSVDDEFCRKIMVQHGFRPELVGRISKFVQFNALKKEDFNKIAILSFKAKLREYGFVVESISSELLTDIEAHGVSGKFGVRPLENAIDDAIGSQLPTLPEGEDEIHINVDGTLANLIIAEV</sequence>
<comment type="caution">
    <text evidence="4">The sequence shown here is derived from an EMBL/GenBank/DDBJ whole genome shotgun (WGS) entry which is preliminary data.</text>
</comment>
<proteinExistence type="predicted"/>
<dbReference type="GO" id="GO:0005737">
    <property type="term" value="C:cytoplasm"/>
    <property type="evidence" value="ECO:0007669"/>
    <property type="project" value="TreeGrafter"/>
</dbReference>
<keyword evidence="4" id="KW-0645">Protease</keyword>
<reference evidence="4" key="1">
    <citation type="submission" date="2020-10" db="EMBL/GenBank/DDBJ databases">
        <authorList>
            <person name="Gilroy R."/>
        </authorList>
    </citation>
    <scope>NUCLEOTIDE SEQUENCE</scope>
    <source>
        <strain evidence="4">6276</strain>
    </source>
</reference>
<dbReference type="GO" id="GO:0016887">
    <property type="term" value="F:ATP hydrolysis activity"/>
    <property type="evidence" value="ECO:0007669"/>
    <property type="project" value="InterPro"/>
</dbReference>
<protein>
    <submittedName>
        <fullName evidence="4">ATP-dependent Clp protease ATP-binding subunit</fullName>
    </submittedName>
</protein>
<dbReference type="InterPro" id="IPR001270">
    <property type="entry name" value="ClpA/B"/>
</dbReference>
<accession>A0A9D1F1L5</accession>
<dbReference type="InterPro" id="IPR003593">
    <property type="entry name" value="AAA+_ATPase"/>
</dbReference>
<dbReference type="InterPro" id="IPR050130">
    <property type="entry name" value="ClpA_ClpB"/>
</dbReference>
<gene>
    <name evidence="4" type="ORF">IAC10_13140</name>
</gene>
<name>A0A9D1F1L5_9BACT</name>
<dbReference type="GO" id="GO:0008233">
    <property type="term" value="F:peptidase activity"/>
    <property type="evidence" value="ECO:0007669"/>
    <property type="project" value="UniProtKB-KW"/>
</dbReference>
<keyword evidence="1" id="KW-0547">Nucleotide-binding</keyword>
<reference evidence="4" key="2">
    <citation type="journal article" date="2021" name="PeerJ">
        <title>Extensive microbial diversity within the chicken gut microbiome revealed by metagenomics and culture.</title>
        <authorList>
            <person name="Gilroy R."/>
            <person name="Ravi A."/>
            <person name="Getino M."/>
            <person name="Pursley I."/>
            <person name="Horton D.L."/>
            <person name="Alikhan N.F."/>
            <person name="Baker D."/>
            <person name="Gharbi K."/>
            <person name="Hall N."/>
            <person name="Watson M."/>
            <person name="Adriaenssens E.M."/>
            <person name="Foster-Nyarko E."/>
            <person name="Jarju S."/>
            <person name="Secka A."/>
            <person name="Antonio M."/>
            <person name="Oren A."/>
            <person name="Chaudhuri R.R."/>
            <person name="La Ragione R."/>
            <person name="Hildebrand F."/>
            <person name="Pallen M.J."/>
        </authorList>
    </citation>
    <scope>NUCLEOTIDE SEQUENCE</scope>
    <source>
        <strain evidence="4">6276</strain>
    </source>
</reference>
<dbReference type="SMART" id="SM00382">
    <property type="entry name" value="AAA"/>
    <property type="match status" value="1"/>
</dbReference>
<dbReference type="PANTHER" id="PTHR11638">
    <property type="entry name" value="ATP-DEPENDENT CLP PROTEASE"/>
    <property type="match status" value="1"/>
</dbReference>
<dbReference type="SUPFAM" id="SSF52540">
    <property type="entry name" value="P-loop containing nucleoside triphosphate hydrolases"/>
    <property type="match status" value="1"/>
</dbReference>
<dbReference type="Gene3D" id="3.40.50.300">
    <property type="entry name" value="P-loop containing nucleotide triphosphate hydrolases"/>
    <property type="match status" value="1"/>
</dbReference>